<accession>A0A7Z0RZP3</accession>
<sequence>MNKHKTIGIDLAKRVFQVCVVDTRRPRVQVNKELKRHQVLDFMRRQPACRVFMEACGGSHYWAR</sequence>
<organism evidence="1 2">
    <name type="scientific">Vreelandella glaciei</name>
    <dbReference type="NCBI Taxonomy" id="186761"/>
    <lineage>
        <taxon>Bacteria</taxon>
        <taxon>Pseudomonadati</taxon>
        <taxon>Pseudomonadota</taxon>
        <taxon>Gammaproteobacteria</taxon>
        <taxon>Oceanospirillales</taxon>
        <taxon>Halomonadaceae</taxon>
        <taxon>Vreelandella</taxon>
    </lineage>
</organism>
<dbReference type="Proteomes" id="UP000526892">
    <property type="component" value="Unassembled WGS sequence"/>
</dbReference>
<evidence type="ECO:0000313" key="1">
    <source>
        <dbReference type="EMBL" id="NYS79547.1"/>
    </source>
</evidence>
<protein>
    <submittedName>
        <fullName evidence="1">Transposase</fullName>
    </submittedName>
</protein>
<evidence type="ECO:0000313" key="2">
    <source>
        <dbReference type="Proteomes" id="UP000526892"/>
    </source>
</evidence>
<name>A0A7Z0RZP3_9GAMM</name>
<comment type="caution">
    <text evidence="1">The sequence shown here is derived from an EMBL/GenBank/DDBJ whole genome shotgun (WGS) entry which is preliminary data.</text>
</comment>
<dbReference type="EMBL" id="JACCDE010000030">
    <property type="protein sequence ID" value="NYS79547.1"/>
    <property type="molecule type" value="Genomic_DNA"/>
</dbReference>
<dbReference type="AlphaFoldDB" id="A0A7Z0RZP3"/>
<reference evidence="1 2" key="1">
    <citation type="journal article" date="2003" name="Extremophiles">
        <title>Halomonas glaciei sp. nov. isolated from fast ice of Adelie Land, Antarctica.</title>
        <authorList>
            <person name="Reddy G.S."/>
            <person name="Raghavan P.U."/>
            <person name="Sarita N.B."/>
            <person name="Prakash J.S."/>
            <person name="Nagesh N."/>
            <person name="Delille D."/>
            <person name="Shivaji S."/>
        </authorList>
    </citation>
    <scope>NUCLEOTIDE SEQUENCE [LARGE SCALE GENOMIC DNA]</scope>
    <source>
        <strain evidence="1 2">DD39</strain>
    </source>
</reference>
<proteinExistence type="predicted"/>
<feature type="non-terminal residue" evidence="1">
    <location>
        <position position="64"/>
    </location>
</feature>
<gene>
    <name evidence="1" type="ORF">HZS80_17825</name>
</gene>
<keyword evidence="2" id="KW-1185">Reference proteome</keyword>